<evidence type="ECO:0000259" key="1">
    <source>
        <dbReference type="Pfam" id="PF11274"/>
    </source>
</evidence>
<reference evidence="2 3" key="1">
    <citation type="journal article" date="2020" name="Elife">
        <title>Loss of centromere function drives karyotype evolution in closely related Malassezia species.</title>
        <authorList>
            <person name="Sankaranarayanan S.R."/>
            <person name="Ianiri G."/>
            <person name="Coelho M.A."/>
            <person name="Reza M.H."/>
            <person name="Thimmappa B.C."/>
            <person name="Ganguly P."/>
            <person name="Vadnala R.N."/>
            <person name="Sun S."/>
            <person name="Siddharthan R."/>
            <person name="Tellgren-Roth C."/>
            <person name="Dawson T.L."/>
            <person name="Heitman J."/>
            <person name="Sanyal K."/>
        </authorList>
    </citation>
    <scope>NUCLEOTIDE SEQUENCE [LARGE SCALE GENOMIC DNA]</scope>
    <source>
        <strain evidence="2">CBS14141</strain>
    </source>
</reference>
<evidence type="ECO:0000313" key="3">
    <source>
        <dbReference type="Proteomes" id="UP000818624"/>
    </source>
</evidence>
<gene>
    <name evidence="2" type="ORF">GLX27_004558</name>
</gene>
<proteinExistence type="predicted"/>
<protein>
    <recommendedName>
        <fullName evidence="1">DUF3074 domain-containing protein</fullName>
    </recommendedName>
</protein>
<keyword evidence="3" id="KW-1185">Reference proteome</keyword>
<organism evidence="2 3">
    <name type="scientific">Malassezia furfur</name>
    <name type="common">Pityriasis versicolor infection agent</name>
    <name type="synonym">Pityrosporum furfur</name>
    <dbReference type="NCBI Taxonomy" id="55194"/>
    <lineage>
        <taxon>Eukaryota</taxon>
        <taxon>Fungi</taxon>
        <taxon>Dikarya</taxon>
        <taxon>Basidiomycota</taxon>
        <taxon>Ustilaginomycotina</taxon>
        <taxon>Malasseziomycetes</taxon>
        <taxon>Malasseziales</taxon>
        <taxon>Malasseziaceae</taxon>
        <taxon>Malassezia</taxon>
    </lineage>
</organism>
<accession>A0ABY8EWC5</accession>
<dbReference type="PANTHER" id="PTHR40370">
    <property type="entry name" value="EXPRESSED PROTEIN"/>
    <property type="match status" value="1"/>
</dbReference>
<dbReference type="PANTHER" id="PTHR40370:SF1">
    <property type="entry name" value="DUF3074 DOMAIN-CONTAINING PROTEIN"/>
    <property type="match status" value="1"/>
</dbReference>
<sequence>MQLAAAPLARDAIPAVESSAWAPFLAAWVHEAFVHARDAQRVPKRTRHAGTPDAVACGVTPSAHTGRLRGAHWHTRASRHRVPYDTFVRGLFDNHTPNEREYIESLASVMCVDALQPPHVAVWDNAYRLPWPTSSRDFVELVFCIPLPPHAEPFSEAHEQRAMELAPWLRGAPPLPAPAAGERRAFLVLSQPVAYAPLPGHLRAYYASVEAVHEVSAEETEWL</sequence>
<name>A0ABY8EWC5_MALFU</name>
<dbReference type="EMBL" id="CP046240">
    <property type="protein sequence ID" value="WFD49872.1"/>
    <property type="molecule type" value="Genomic_DNA"/>
</dbReference>
<evidence type="ECO:0000313" key="2">
    <source>
        <dbReference type="EMBL" id="WFD49872.1"/>
    </source>
</evidence>
<dbReference type="Pfam" id="PF11274">
    <property type="entry name" value="DUF3074"/>
    <property type="match status" value="1"/>
</dbReference>
<dbReference type="InterPro" id="IPR024500">
    <property type="entry name" value="DUF3074"/>
</dbReference>
<feature type="domain" description="DUF3074" evidence="1">
    <location>
        <begin position="73"/>
        <end position="219"/>
    </location>
</feature>
<dbReference type="Proteomes" id="UP000818624">
    <property type="component" value="Chromosome 7"/>
</dbReference>